<feature type="compositionally biased region" description="Pro residues" evidence="1">
    <location>
        <begin position="97"/>
        <end position="106"/>
    </location>
</feature>
<evidence type="ECO:0000313" key="2">
    <source>
        <dbReference type="EMBL" id="ROT40304.1"/>
    </source>
</evidence>
<keyword evidence="3" id="KW-1185">Reference proteome</keyword>
<proteinExistence type="predicted"/>
<feature type="compositionally biased region" description="Low complexity" evidence="1">
    <location>
        <begin position="591"/>
        <end position="601"/>
    </location>
</feature>
<feature type="region of interest" description="Disordered" evidence="1">
    <location>
        <begin position="364"/>
        <end position="563"/>
    </location>
</feature>
<feature type="region of interest" description="Disordered" evidence="1">
    <location>
        <begin position="52"/>
        <end position="167"/>
    </location>
</feature>
<feature type="region of interest" description="Disordered" evidence="1">
    <location>
        <begin position="325"/>
        <end position="352"/>
    </location>
</feature>
<feature type="compositionally biased region" description="Polar residues" evidence="1">
    <location>
        <begin position="187"/>
        <end position="207"/>
    </location>
</feature>
<sequence length="770" mass="81953">MYMLLLDALPCLGPGNCILGGGSGYTLITAYSSLLTPFTPFTPFTPPFLPSFQAKATAPNNNNNNNNNNDSALHSRRRKESDSEPITSLGSLQPPTAMAPPSPSKPGPLSSHPVTSVDPSASSGIRAARDSRPGTDTGPRSPVLKSRSRFHEGSMNDRTSSIPPISFLGPEEEAFERRMRLDYPGRPSQNTSYERGASSLDSSHTLSPQPQPPHLGGGPRPVSAAGHYVGNKKGFWGGLREKLSFSRDKSTGGLKRPASLDAKANPAGAASVSVSVSAAAAAAAAANTNAAGLASEMRGVSTMPSKEEVAASYQKLMRDGFFSSHAIPSARQPPPPGISVPSTPTSMHPPTGASFAARMAIHDTNGNWGLPRQSPLPPIPSPLQSQSQSGRGDGYGGGYGDGYGDGDQMSSPSRGTKRGHADGDDDTSLSFKKLRKSASRISSELPFPGLRKQRSRQAVQSPNNSRPSDSSAAHAHAHAAAVAAMPPPPTPFGIQVRRTFSSSSGRETNRLAKRPQSSGRGRAPPSGDPSLAASGPDTRMSIDSGAPSFDSIATTASTSRDEMRGSTVGFINSSHAAFSDSMRWARPARRNNNNNSNNSNNQGTTTGLRVRPDTNRGVPTVPRVPDQFKMRSGGGAENQVSDVHPPFYQQQQVQGEGHGHGQGCESRSPPSWSLGVYFGFPPAFFGLAIRALLIRKWFIFGAHDRSRTRDGRDYVGLLDDDQTVSRSGPLRKQWERETASPFRFKDDRNVMATERNASFPPDWKKINENA</sequence>
<evidence type="ECO:0000256" key="1">
    <source>
        <dbReference type="SAM" id="MobiDB-lite"/>
    </source>
</evidence>
<organism evidence="2 3">
    <name type="scientific">Sodiomyces alkalinus (strain CBS 110278 / VKM F-3762 / F11)</name>
    <name type="common">Alkaliphilic filamentous fungus</name>
    <dbReference type="NCBI Taxonomy" id="1314773"/>
    <lineage>
        <taxon>Eukaryota</taxon>
        <taxon>Fungi</taxon>
        <taxon>Dikarya</taxon>
        <taxon>Ascomycota</taxon>
        <taxon>Pezizomycotina</taxon>
        <taxon>Sordariomycetes</taxon>
        <taxon>Hypocreomycetidae</taxon>
        <taxon>Glomerellales</taxon>
        <taxon>Plectosphaerellaceae</taxon>
        <taxon>Sodiomyces</taxon>
    </lineage>
</organism>
<feature type="compositionally biased region" description="Polar residues" evidence="1">
    <location>
        <begin position="84"/>
        <end position="94"/>
    </location>
</feature>
<dbReference type="AlphaFoldDB" id="A0A3N2Q0L0"/>
<dbReference type="Proteomes" id="UP000272025">
    <property type="component" value="Unassembled WGS sequence"/>
</dbReference>
<feature type="region of interest" description="Disordered" evidence="1">
    <location>
        <begin position="581"/>
        <end position="638"/>
    </location>
</feature>
<feature type="compositionally biased region" description="Polar residues" evidence="1">
    <location>
        <begin position="456"/>
        <end position="471"/>
    </location>
</feature>
<feature type="compositionally biased region" description="Low complexity" evidence="1">
    <location>
        <begin position="472"/>
        <end position="484"/>
    </location>
</feature>
<protein>
    <submittedName>
        <fullName evidence="2">Uncharacterized protein</fullName>
    </submittedName>
</protein>
<feature type="compositionally biased region" description="Low complexity" evidence="1">
    <location>
        <begin position="60"/>
        <end position="69"/>
    </location>
</feature>
<dbReference type="GeneID" id="39582371"/>
<dbReference type="EMBL" id="ML119052">
    <property type="protein sequence ID" value="ROT40304.1"/>
    <property type="molecule type" value="Genomic_DNA"/>
</dbReference>
<gene>
    <name evidence="2" type="ORF">SODALDRAFT_356274</name>
</gene>
<feature type="region of interest" description="Disordered" evidence="1">
    <location>
        <begin position="182"/>
        <end position="226"/>
    </location>
</feature>
<accession>A0A3N2Q0L0</accession>
<feature type="compositionally biased region" description="Gly residues" evidence="1">
    <location>
        <begin position="391"/>
        <end position="405"/>
    </location>
</feature>
<evidence type="ECO:0000313" key="3">
    <source>
        <dbReference type="Proteomes" id="UP000272025"/>
    </source>
</evidence>
<dbReference type="RefSeq" id="XP_028468110.1">
    <property type="nucleotide sequence ID" value="XM_028613893.1"/>
</dbReference>
<dbReference type="OrthoDB" id="5226996at2759"/>
<name>A0A3N2Q0L0_SODAK</name>
<reference evidence="2 3" key="1">
    <citation type="journal article" date="2018" name="Mol. Ecol.">
        <title>The obligate alkalophilic soda-lake fungus Sodiomyces alkalinus has shifted to a protein diet.</title>
        <authorList>
            <person name="Grum-Grzhimaylo A.A."/>
            <person name="Falkoski D.L."/>
            <person name="van den Heuvel J."/>
            <person name="Valero-Jimenez C.A."/>
            <person name="Min B."/>
            <person name="Choi I.G."/>
            <person name="Lipzen A."/>
            <person name="Daum C.G."/>
            <person name="Aanen D.K."/>
            <person name="Tsang A."/>
            <person name="Henrissat B."/>
            <person name="Bilanenko E.N."/>
            <person name="de Vries R.P."/>
            <person name="van Kan J.A.L."/>
            <person name="Grigoriev I.V."/>
            <person name="Debets A.J.M."/>
        </authorList>
    </citation>
    <scope>NUCLEOTIDE SEQUENCE [LARGE SCALE GENOMIC DNA]</scope>
    <source>
        <strain evidence="2 3">F11</strain>
    </source>
</reference>